<reference evidence="3 6" key="3">
    <citation type="submission" date="2017-12" db="EMBL/GenBank/DDBJ databases">
        <title>A pool of 800 enterococci isolated from chicken carcass rinse samples from New Zealand.</title>
        <authorList>
            <person name="Zhang J."/>
            <person name="Rogers L."/>
            <person name="Midwinter A."/>
            <person name="French N."/>
        </authorList>
    </citation>
    <scope>NUCLEOTIDE SEQUENCE [LARGE SCALE GENOMIC DNA]</scope>
    <source>
        <strain evidence="3 6">EN697</strain>
    </source>
</reference>
<organism evidence="1 4">
    <name type="scientific">Enterococcus faecium</name>
    <name type="common">Streptococcus faecium</name>
    <dbReference type="NCBI Taxonomy" id="1352"/>
    <lineage>
        <taxon>Bacteria</taxon>
        <taxon>Bacillati</taxon>
        <taxon>Bacillota</taxon>
        <taxon>Bacilli</taxon>
        <taxon>Lactobacillales</taxon>
        <taxon>Enterococcaceae</taxon>
        <taxon>Enterococcus</taxon>
    </lineage>
</organism>
<evidence type="ECO:0000313" key="3">
    <source>
        <dbReference type="EMBL" id="RXU86690.1"/>
    </source>
</evidence>
<name>A0A1M2WTZ7_ENTFC</name>
<evidence type="ECO:0000313" key="2">
    <source>
        <dbReference type="EMBL" id="PHL20954.1"/>
    </source>
</evidence>
<evidence type="ECO:0000313" key="6">
    <source>
        <dbReference type="Proteomes" id="UP000289562"/>
    </source>
</evidence>
<dbReference type="EMBL" id="PCGC01000029">
    <property type="protein sequence ID" value="PHL20954.1"/>
    <property type="molecule type" value="Genomic_DNA"/>
</dbReference>
<dbReference type="Proteomes" id="UP000191171">
    <property type="component" value="Unassembled WGS sequence"/>
</dbReference>
<dbReference type="EMBL" id="MVGJ01000216">
    <property type="protein sequence ID" value="OOL79656.1"/>
    <property type="molecule type" value="Genomic_DNA"/>
</dbReference>
<dbReference type="EMBL" id="PJVH01000028">
    <property type="protein sequence ID" value="RXU86690.1"/>
    <property type="molecule type" value="Genomic_DNA"/>
</dbReference>
<sequence length="60" mass="7437">MLNQRFFILVKERKVEKYKIFCIDFAFKKTFKHLEIPNTYSGKSILRFTKRTFVRTLFLR</sequence>
<dbReference type="AlphaFoldDB" id="A0A1M2WTZ7"/>
<dbReference type="Proteomes" id="UP000289562">
    <property type="component" value="Unassembled WGS sequence"/>
</dbReference>
<gene>
    <name evidence="1" type="ORF">B1P95_15435</name>
    <name evidence="2" type="ORF">CQR37_11270</name>
    <name evidence="3" type="ORF">CYQ77_09330</name>
</gene>
<evidence type="ECO:0000313" key="4">
    <source>
        <dbReference type="Proteomes" id="UP000191171"/>
    </source>
</evidence>
<proteinExistence type="predicted"/>
<evidence type="ECO:0000313" key="5">
    <source>
        <dbReference type="Proteomes" id="UP000224303"/>
    </source>
</evidence>
<accession>A0A1M2WTZ7</accession>
<comment type="caution">
    <text evidence="1">The sequence shown here is derived from an EMBL/GenBank/DDBJ whole genome shotgun (WGS) entry which is preliminary data.</text>
</comment>
<dbReference type="Proteomes" id="UP000224303">
    <property type="component" value="Unassembled WGS sequence"/>
</dbReference>
<reference evidence="2 5" key="2">
    <citation type="submission" date="2017-10" db="EMBL/GenBank/DDBJ databases">
        <title>Draft genomes of the Enterococcus faecium isolated from human feces before and after Helicobacter pylori eradication therapy.</title>
        <authorList>
            <person name="Prianichniikov N.A."/>
            <person name="Glushchenko O.E."/>
            <person name="Malakhova M.V."/>
        </authorList>
    </citation>
    <scope>NUCLEOTIDE SEQUENCE [LARGE SCALE GENOMIC DNA]</scope>
    <source>
        <strain evidence="2 5">Hp_5-7</strain>
    </source>
</reference>
<protein>
    <submittedName>
        <fullName evidence="1">Uncharacterized protein</fullName>
    </submittedName>
</protein>
<reference evidence="1 4" key="1">
    <citation type="submission" date="2017-02" db="EMBL/GenBank/DDBJ databases">
        <title>Clonality and virulence of isolates of VRE in Hematopoietic Stem Cell Transplanted (HSCT) patients.</title>
        <authorList>
            <person name="Marchi A.P."/>
            <person name="Martins R.C."/>
            <person name="Marie S.K."/>
            <person name="Levin A.S."/>
            <person name="Costa S.F."/>
        </authorList>
    </citation>
    <scope>NUCLEOTIDE SEQUENCE [LARGE SCALE GENOMIC DNA]</scope>
    <source>
        <strain evidence="1 4">LIM1759</strain>
    </source>
</reference>
<dbReference type="RefSeq" id="WP_002293947.1">
    <property type="nucleotide sequence ID" value="NZ_JAGTYO010000133.1"/>
</dbReference>
<evidence type="ECO:0000313" key="1">
    <source>
        <dbReference type="EMBL" id="OOL79656.1"/>
    </source>
</evidence>